<dbReference type="InterPro" id="IPR035948">
    <property type="entry name" value="YwqG-like_sf"/>
</dbReference>
<sequence length="221" mass="25267">MRMTTTCRSEQIHITTDRNAGKRLSHFWGPAMLPAGYPYPEYIDSDGDPWPYNFICQIDLGDIAPLDTGNLLPHKGLLSFFCKIDHYLGNYGAAYSIGGYISDAEDVKVLYFPDCDGFEEIMPADEDGNPLYPQELPVVFSDRPKKRHTEEHALFAPPVHREWENWDHPFEDWIILLQVDSFEGTDFNLNFMDCGVLVFLISPEDLAARRFDNVRAIVLST</sequence>
<evidence type="ECO:0000313" key="1">
    <source>
        <dbReference type="EMBL" id="MBO8465468.1"/>
    </source>
</evidence>
<reference evidence="1" key="1">
    <citation type="submission" date="2020-10" db="EMBL/GenBank/DDBJ databases">
        <authorList>
            <person name="Gilroy R."/>
        </authorList>
    </citation>
    <scope>NUCLEOTIDE SEQUENCE</scope>
    <source>
        <strain evidence="1">10037</strain>
    </source>
</reference>
<gene>
    <name evidence="1" type="ORF">IAB93_05670</name>
</gene>
<reference evidence="1" key="2">
    <citation type="journal article" date="2021" name="PeerJ">
        <title>Extensive microbial diversity within the chicken gut microbiome revealed by metagenomics and culture.</title>
        <authorList>
            <person name="Gilroy R."/>
            <person name="Ravi A."/>
            <person name="Getino M."/>
            <person name="Pursley I."/>
            <person name="Horton D.L."/>
            <person name="Alikhan N.F."/>
            <person name="Baker D."/>
            <person name="Gharbi K."/>
            <person name="Hall N."/>
            <person name="Watson M."/>
            <person name="Adriaenssens E.M."/>
            <person name="Foster-Nyarko E."/>
            <person name="Jarju S."/>
            <person name="Secka A."/>
            <person name="Antonio M."/>
            <person name="Oren A."/>
            <person name="Chaudhuri R.R."/>
            <person name="La Ragione R."/>
            <person name="Hildebrand F."/>
            <person name="Pallen M.J."/>
        </authorList>
    </citation>
    <scope>NUCLEOTIDE SEQUENCE</scope>
    <source>
        <strain evidence="1">10037</strain>
    </source>
</reference>
<dbReference type="PANTHER" id="PTHR36436">
    <property type="entry name" value="SLL5081 PROTEIN"/>
    <property type="match status" value="1"/>
</dbReference>
<accession>A0A9D9N9J0</accession>
<evidence type="ECO:0000313" key="2">
    <source>
        <dbReference type="Proteomes" id="UP000823597"/>
    </source>
</evidence>
<dbReference type="SUPFAM" id="SSF103032">
    <property type="entry name" value="Hypothetical protein YwqG"/>
    <property type="match status" value="1"/>
</dbReference>
<name>A0A9D9N9J0_9BACT</name>
<dbReference type="EMBL" id="JADIME010000061">
    <property type="protein sequence ID" value="MBO8465468.1"/>
    <property type="molecule type" value="Genomic_DNA"/>
</dbReference>
<protein>
    <submittedName>
        <fullName evidence="1">DUF1963 domain-containing protein</fullName>
    </submittedName>
</protein>
<dbReference type="AlphaFoldDB" id="A0A9D9N9J0"/>
<comment type="caution">
    <text evidence="1">The sequence shown here is derived from an EMBL/GenBank/DDBJ whole genome shotgun (WGS) entry which is preliminary data.</text>
</comment>
<dbReference type="Gene3D" id="2.30.320.10">
    <property type="entry name" value="YwqG-like"/>
    <property type="match status" value="1"/>
</dbReference>
<dbReference type="Proteomes" id="UP000823597">
    <property type="component" value="Unassembled WGS sequence"/>
</dbReference>
<dbReference type="InterPro" id="IPR015315">
    <property type="entry name" value="DUF1963"/>
</dbReference>
<proteinExistence type="predicted"/>
<dbReference type="PANTHER" id="PTHR36436:SF6">
    <property type="entry name" value="SLL5081 PROTEIN"/>
    <property type="match status" value="1"/>
</dbReference>
<dbReference type="Pfam" id="PF09234">
    <property type="entry name" value="DUF1963"/>
    <property type="match status" value="2"/>
</dbReference>
<organism evidence="1 2">
    <name type="scientific">Candidatus Merdivivens pullistercoris</name>
    <dbReference type="NCBI Taxonomy" id="2840873"/>
    <lineage>
        <taxon>Bacteria</taxon>
        <taxon>Pseudomonadati</taxon>
        <taxon>Bacteroidota</taxon>
        <taxon>Bacteroidia</taxon>
        <taxon>Bacteroidales</taxon>
        <taxon>Muribaculaceae</taxon>
        <taxon>Muribaculaceae incertae sedis</taxon>
        <taxon>Candidatus Merdivivens</taxon>
    </lineage>
</organism>